<dbReference type="AlphaFoldDB" id="A0A7N0ZSW8"/>
<accession>A0A7N0ZSW8</accession>
<comment type="subcellular location">
    <subcellularLocation>
        <location evidence="2">Cytoplasm</location>
    </subcellularLocation>
    <subcellularLocation>
        <location evidence="1">Nucleus</location>
    </subcellularLocation>
</comment>
<dbReference type="InterPro" id="IPR044159">
    <property type="entry name" value="IQM"/>
</dbReference>
<keyword evidence="7" id="KW-1185">Reference proteome</keyword>
<dbReference type="GO" id="GO:0005634">
    <property type="term" value="C:nucleus"/>
    <property type="evidence" value="ECO:0007669"/>
    <property type="project" value="UniProtKB-SubCell"/>
</dbReference>
<feature type="region of interest" description="Disordered" evidence="5">
    <location>
        <begin position="377"/>
        <end position="402"/>
    </location>
</feature>
<organism evidence="6 7">
    <name type="scientific">Kalanchoe fedtschenkoi</name>
    <name type="common">Lavender scallops</name>
    <name type="synonym">South American air plant</name>
    <dbReference type="NCBI Taxonomy" id="63787"/>
    <lineage>
        <taxon>Eukaryota</taxon>
        <taxon>Viridiplantae</taxon>
        <taxon>Streptophyta</taxon>
        <taxon>Embryophyta</taxon>
        <taxon>Tracheophyta</taxon>
        <taxon>Spermatophyta</taxon>
        <taxon>Magnoliopsida</taxon>
        <taxon>eudicotyledons</taxon>
        <taxon>Gunneridae</taxon>
        <taxon>Pentapetalae</taxon>
        <taxon>Saxifragales</taxon>
        <taxon>Crassulaceae</taxon>
        <taxon>Kalanchoe</taxon>
    </lineage>
</organism>
<keyword evidence="4" id="KW-0539">Nucleus</keyword>
<feature type="region of interest" description="Disordered" evidence="5">
    <location>
        <begin position="485"/>
        <end position="515"/>
    </location>
</feature>
<sequence length="644" mass="72428">MGITCWCPFGKCDHLEIGFNSVIAKFISAAEEEGKTSTVSNLNGHEIQSPIKKSGAFAFCLKRKEFETSNTVAPHTVKRDAADRDSPKSFGFGDPTLKSSLMILGSSEHEAAVKLQKVYKSFRTRRKLADCAVLVEQSWWKLLDFAELKRSSISFFDVEKHESAISKWSRARTRAAKVGKGLSKNNKAQKLALQHWLEAIDPRHRYGHNLHFYYAKWLQSQSREPFFYWLDLGEGKEMNLIEKCSRSKLQQQCIKYLGPMERKAYEIKLENGKFFRKQTGEILDTSGGPKGAKWIFVLSTSRILYVGRKQKGTFQHSSFLAGGATSAAGQLVVKDGILRAVWPHSGHYRPTEENFSDFISFLKENNVDLRDVQMTPVDEEQRSYHRQSSNMEKRNNSSGEELTQKAICSDVDDASAEGLTKVKINSVIEEANGAALEFQNSRKQNSLGRKLTYLEIPTRDEFLQRLQSEDQIAESSRNNISLHASVNGHESEEEEEENEASKQNSYGDSEEEDSQIEVIQEKNIQRDNSQDLDWYQLGKQLSCTWTSGAGPRIGCVRDYPTELQNHALEKVSLSPKSAPSSRSHSNFTPRNRIGTVTPQLFAPLSHAASTPPSAMLFSQRSLPHSSILPSPLWKANSLGIVSSS</sequence>
<dbReference type="OMA" id="NLANKQR"/>
<feature type="region of interest" description="Disordered" evidence="5">
    <location>
        <begin position="572"/>
        <end position="592"/>
    </location>
</feature>
<dbReference type="PANTHER" id="PTHR31250:SF14">
    <property type="entry name" value="IQ DOMAIN-CONTAINING PROTEIN IQM2"/>
    <property type="match status" value="1"/>
</dbReference>
<reference evidence="6" key="1">
    <citation type="submission" date="2021-01" db="UniProtKB">
        <authorList>
            <consortium name="EnsemblPlants"/>
        </authorList>
    </citation>
    <scope>IDENTIFICATION</scope>
</reference>
<evidence type="ECO:0000256" key="4">
    <source>
        <dbReference type="ARBA" id="ARBA00023242"/>
    </source>
</evidence>
<name>A0A7N0ZSW8_KALFE</name>
<evidence type="ECO:0000256" key="5">
    <source>
        <dbReference type="SAM" id="MobiDB-lite"/>
    </source>
</evidence>
<keyword evidence="3" id="KW-0963">Cytoplasm</keyword>
<feature type="compositionally biased region" description="Polar residues" evidence="5">
    <location>
        <begin position="386"/>
        <end position="401"/>
    </location>
</feature>
<dbReference type="PANTHER" id="PTHR31250">
    <property type="entry name" value="IQ DOMAIN-CONTAINING PROTEIN IQM3"/>
    <property type="match status" value="1"/>
</dbReference>
<dbReference type="EnsemblPlants" id="Kaladp0025s0028.1.v1.1">
    <property type="protein sequence ID" value="Kaladp0025s0028.1.v1.1"/>
    <property type="gene ID" value="Kaladp0025s0028.v1.1"/>
</dbReference>
<evidence type="ECO:0000256" key="1">
    <source>
        <dbReference type="ARBA" id="ARBA00004123"/>
    </source>
</evidence>
<evidence type="ECO:0000256" key="2">
    <source>
        <dbReference type="ARBA" id="ARBA00004496"/>
    </source>
</evidence>
<proteinExistence type="predicted"/>
<evidence type="ECO:0000313" key="7">
    <source>
        <dbReference type="Proteomes" id="UP000594263"/>
    </source>
</evidence>
<feature type="compositionally biased region" description="Low complexity" evidence="5">
    <location>
        <begin position="572"/>
        <end position="585"/>
    </location>
</feature>
<evidence type="ECO:0000256" key="3">
    <source>
        <dbReference type="ARBA" id="ARBA00022490"/>
    </source>
</evidence>
<evidence type="ECO:0008006" key="8">
    <source>
        <dbReference type="Google" id="ProtNLM"/>
    </source>
</evidence>
<dbReference type="Proteomes" id="UP000594263">
    <property type="component" value="Unplaced"/>
</dbReference>
<dbReference type="Gramene" id="Kaladp0025s0028.1.v1.1">
    <property type="protein sequence ID" value="Kaladp0025s0028.1.v1.1"/>
    <property type="gene ID" value="Kaladp0025s0028.v1.1"/>
</dbReference>
<dbReference type="GO" id="GO:0005737">
    <property type="term" value="C:cytoplasm"/>
    <property type="evidence" value="ECO:0007669"/>
    <property type="project" value="UniProtKB-SubCell"/>
</dbReference>
<evidence type="ECO:0000313" key="6">
    <source>
        <dbReference type="EnsemblPlants" id="Kaladp0025s0028.1.v1.1"/>
    </source>
</evidence>
<protein>
    <recommendedName>
        <fullName evidence="8">IQ domain-containing protein IQM2-like</fullName>
    </recommendedName>
</protein>